<dbReference type="Proteomes" id="UP001242314">
    <property type="component" value="Unassembled WGS sequence"/>
</dbReference>
<keyword evidence="3" id="KW-1185">Reference proteome</keyword>
<feature type="transmembrane region" description="Helical" evidence="1">
    <location>
        <begin position="131"/>
        <end position="154"/>
    </location>
</feature>
<proteinExistence type="predicted"/>
<evidence type="ECO:0008006" key="4">
    <source>
        <dbReference type="Google" id="ProtNLM"/>
    </source>
</evidence>
<protein>
    <recommendedName>
        <fullName evidence="4">DZANK-type domain-containing protein</fullName>
    </recommendedName>
</protein>
<reference evidence="2 3" key="1">
    <citation type="submission" date="2023-04" db="EMBL/GenBank/DDBJ databases">
        <title>Novel Pseudoalteromonas species isolated from Pacific coral.</title>
        <authorList>
            <person name="Videau P."/>
            <person name="Shlafstein M.D."/>
            <person name="Oline D.K."/>
            <person name="Strangman W.K."/>
            <person name="Hahnke R.L."/>
            <person name="Saw J.H."/>
            <person name="Ushijima B."/>
        </authorList>
    </citation>
    <scope>NUCLEOTIDE SEQUENCE [LARGE SCALE GENOMIC DNA]</scope>
    <source>
        <strain evidence="2 3">LMG 14908</strain>
    </source>
</reference>
<keyword evidence="1" id="KW-0812">Transmembrane</keyword>
<accession>A0ABT9GG44</accession>
<dbReference type="RefSeq" id="WP_052201250.1">
    <property type="nucleotide sequence ID" value="NZ_JASGWX010000008.1"/>
</dbReference>
<evidence type="ECO:0000313" key="2">
    <source>
        <dbReference type="EMBL" id="MDP4484559.1"/>
    </source>
</evidence>
<evidence type="ECO:0000256" key="1">
    <source>
        <dbReference type="SAM" id="Phobius"/>
    </source>
</evidence>
<keyword evidence="1" id="KW-0472">Membrane</keyword>
<evidence type="ECO:0000313" key="3">
    <source>
        <dbReference type="Proteomes" id="UP001242314"/>
    </source>
</evidence>
<sequence length="157" mass="17817">MEEQECLACGLIIELEQGVKVKQCPSCKRFYDKVKLQIEKGKSFTQITINPLDKKVIEVEPKEPIITFEKECPFCSEYIKNTAKKCKHCGEILDVVLRAADESKRVNNVFMNSSSSSAAVAVTQSKSFPHLLHFVLSLITGGLWIIVWIIHYLARTR</sequence>
<dbReference type="EMBL" id="JASGWX010000008">
    <property type="protein sequence ID" value="MDP4484559.1"/>
    <property type="molecule type" value="Genomic_DNA"/>
</dbReference>
<organism evidence="2 3">
    <name type="scientific">Pseudoalteromonas distincta</name>
    <dbReference type="NCBI Taxonomy" id="77608"/>
    <lineage>
        <taxon>Bacteria</taxon>
        <taxon>Pseudomonadati</taxon>
        <taxon>Pseudomonadota</taxon>
        <taxon>Gammaproteobacteria</taxon>
        <taxon>Alteromonadales</taxon>
        <taxon>Pseudoalteromonadaceae</taxon>
        <taxon>Pseudoalteromonas</taxon>
    </lineage>
</organism>
<keyword evidence="1" id="KW-1133">Transmembrane helix</keyword>
<comment type="caution">
    <text evidence="2">The sequence shown here is derived from an EMBL/GenBank/DDBJ whole genome shotgun (WGS) entry which is preliminary data.</text>
</comment>
<gene>
    <name evidence="2" type="ORF">QDH73_11100</name>
</gene>
<name>A0ABT9GG44_9GAMM</name>